<feature type="domain" description="Phage terminase large subunit N-terminal" evidence="2">
    <location>
        <begin position="12"/>
        <end position="214"/>
    </location>
</feature>
<feature type="transmembrane region" description="Helical" evidence="1">
    <location>
        <begin position="26"/>
        <end position="45"/>
    </location>
</feature>
<dbReference type="NCBIfam" id="TIGR01547">
    <property type="entry name" value="phage_term_2"/>
    <property type="match status" value="1"/>
</dbReference>
<dbReference type="PANTHER" id="PTHR39184:SF1">
    <property type="entry name" value="PBSX PHAGE TERMINASE LARGE SUBUNIT"/>
    <property type="match status" value="1"/>
</dbReference>
<evidence type="ECO:0000259" key="2">
    <source>
        <dbReference type="Pfam" id="PF04466"/>
    </source>
</evidence>
<dbReference type="InterPro" id="IPR027417">
    <property type="entry name" value="P-loop_NTPase"/>
</dbReference>
<feature type="non-terminal residue" evidence="3">
    <location>
        <position position="1"/>
    </location>
</feature>
<evidence type="ECO:0000313" key="3">
    <source>
        <dbReference type="EMBL" id="GAG51565.1"/>
    </source>
</evidence>
<feature type="non-terminal residue" evidence="3">
    <location>
        <position position="237"/>
    </location>
</feature>
<comment type="caution">
    <text evidence="3">The sequence shown here is derived from an EMBL/GenBank/DDBJ whole genome shotgun (WGS) entry which is preliminary data.</text>
</comment>
<dbReference type="InterPro" id="IPR006437">
    <property type="entry name" value="Phage_terminase_lsu"/>
</dbReference>
<dbReference type="PANTHER" id="PTHR39184">
    <property type="match status" value="1"/>
</dbReference>
<dbReference type="AlphaFoldDB" id="X0Y736"/>
<dbReference type="InterPro" id="IPR035412">
    <property type="entry name" value="Terminase_L_N"/>
</dbReference>
<keyword evidence="1" id="KW-0472">Membrane</keyword>
<protein>
    <recommendedName>
        <fullName evidence="2">Phage terminase large subunit N-terminal domain-containing protein</fullName>
    </recommendedName>
</protein>
<proteinExistence type="predicted"/>
<sequence>LWKVTRDSLYTYYVNKGGRNSAKSTSISIIMILLLVNLPINGLAIRKVGKTLQESVFEQLKEATMLLGIEENFKFNVSPLRITYIPRGNYILFRGADDPIKLKSIKTAKYPIAIVWIEELSEFKTEDEIQTITDSILRATLPDGMKYRFFYSYNPPKRKSNWVNKKYETQFISKNTYVHHSDYRDNKYLAAESLEDIGLMKEKSIHKYNWTYLGMPLGGGIVPFDNLEFRPITDGEV</sequence>
<name>X0Y736_9ZZZZ</name>
<dbReference type="InterPro" id="IPR052380">
    <property type="entry name" value="Viral_DNA_packaging_terminase"/>
</dbReference>
<reference evidence="3" key="1">
    <citation type="journal article" date="2014" name="Front. Microbiol.">
        <title>High frequency of phylogenetically diverse reductive dehalogenase-homologous genes in deep subseafloor sedimentary metagenomes.</title>
        <authorList>
            <person name="Kawai M."/>
            <person name="Futagami T."/>
            <person name="Toyoda A."/>
            <person name="Takaki Y."/>
            <person name="Nishi S."/>
            <person name="Hori S."/>
            <person name="Arai W."/>
            <person name="Tsubouchi T."/>
            <person name="Morono Y."/>
            <person name="Uchiyama I."/>
            <person name="Ito T."/>
            <person name="Fujiyama A."/>
            <person name="Inagaki F."/>
            <person name="Takami H."/>
        </authorList>
    </citation>
    <scope>NUCLEOTIDE SEQUENCE</scope>
    <source>
        <strain evidence="3">Expedition CK06-06</strain>
    </source>
</reference>
<dbReference type="EMBL" id="BARS01050806">
    <property type="protein sequence ID" value="GAG51565.1"/>
    <property type="molecule type" value="Genomic_DNA"/>
</dbReference>
<accession>X0Y736</accession>
<organism evidence="3">
    <name type="scientific">marine sediment metagenome</name>
    <dbReference type="NCBI Taxonomy" id="412755"/>
    <lineage>
        <taxon>unclassified sequences</taxon>
        <taxon>metagenomes</taxon>
        <taxon>ecological metagenomes</taxon>
    </lineage>
</organism>
<keyword evidence="1" id="KW-1133">Transmembrane helix</keyword>
<dbReference type="Gene3D" id="3.40.50.300">
    <property type="entry name" value="P-loop containing nucleotide triphosphate hydrolases"/>
    <property type="match status" value="1"/>
</dbReference>
<gene>
    <name evidence="3" type="ORF">S01H1_75778</name>
</gene>
<evidence type="ECO:0000256" key="1">
    <source>
        <dbReference type="SAM" id="Phobius"/>
    </source>
</evidence>
<dbReference type="Pfam" id="PF04466">
    <property type="entry name" value="Terminase_3"/>
    <property type="match status" value="1"/>
</dbReference>
<keyword evidence="1" id="KW-0812">Transmembrane</keyword>